<dbReference type="InterPro" id="IPR026004">
    <property type="entry name" value="Septum_form"/>
</dbReference>
<proteinExistence type="predicted"/>
<gene>
    <name evidence="3" type="ORF">RS84_02791</name>
</gene>
<dbReference type="STRING" id="273678.RS84_02791"/>
<evidence type="ECO:0000313" key="3">
    <source>
        <dbReference type="EMBL" id="KJL46167.1"/>
    </source>
</evidence>
<dbReference type="RefSeq" id="WP_045258396.1">
    <property type="nucleotide sequence ID" value="NZ_CP158847.1"/>
</dbReference>
<name>A0A0M2HNX6_9MICO</name>
<feature type="signal peptide" evidence="1">
    <location>
        <begin position="1"/>
        <end position="27"/>
    </location>
</feature>
<protein>
    <recommendedName>
        <fullName evidence="2">Septum formation-related domain-containing protein</fullName>
    </recommendedName>
</protein>
<dbReference type="OrthoDB" id="3628931at2"/>
<dbReference type="PROSITE" id="PS51257">
    <property type="entry name" value="PROKAR_LIPOPROTEIN"/>
    <property type="match status" value="1"/>
</dbReference>
<sequence>MMKLRTRRALALAGAAAALSIALTGCSALNGILGGGSGDADRDEDTGQVTESSNIDIFALKVGDCKMESPEGLLSDADVVPCEQPHDEEVYYELKMDDGEFSSDDVDAASQECIGDAFTNFIGIDYNSSSLEVYPITPTQDTWDELNDRVIQCVVTNPAGQTTGSLAGSGL</sequence>
<accession>A0A0M2HNX6</accession>
<dbReference type="EMBL" id="JYJB01000010">
    <property type="protein sequence ID" value="KJL46167.1"/>
    <property type="molecule type" value="Genomic_DNA"/>
</dbReference>
<dbReference type="AlphaFoldDB" id="A0A0M2HNX6"/>
<dbReference type="PATRIC" id="fig|273678.4.peg.2793"/>
<feature type="chain" id="PRO_5038857653" description="Septum formation-related domain-containing protein" evidence="1">
    <location>
        <begin position="28"/>
        <end position="171"/>
    </location>
</feature>
<evidence type="ECO:0000256" key="1">
    <source>
        <dbReference type="SAM" id="SignalP"/>
    </source>
</evidence>
<keyword evidence="4" id="KW-1185">Reference proteome</keyword>
<dbReference type="Pfam" id="PF13845">
    <property type="entry name" value="Septum_form"/>
    <property type="match status" value="1"/>
</dbReference>
<evidence type="ECO:0000259" key="2">
    <source>
        <dbReference type="Pfam" id="PF13845"/>
    </source>
</evidence>
<feature type="domain" description="Septum formation-related" evidence="2">
    <location>
        <begin position="63"/>
        <end position="159"/>
    </location>
</feature>
<reference evidence="3 4" key="1">
    <citation type="submission" date="2015-02" db="EMBL/GenBank/DDBJ databases">
        <title>Draft genome sequences of ten Microbacterium spp. with emphasis on heavy metal contaminated environments.</title>
        <authorList>
            <person name="Corretto E."/>
        </authorList>
    </citation>
    <scope>NUCLEOTIDE SEQUENCE [LARGE SCALE GENOMIC DNA]</scope>
    <source>
        <strain evidence="3 4">SA35</strain>
    </source>
</reference>
<dbReference type="Proteomes" id="UP000033900">
    <property type="component" value="Unassembled WGS sequence"/>
</dbReference>
<comment type="caution">
    <text evidence="3">The sequence shown here is derived from an EMBL/GenBank/DDBJ whole genome shotgun (WGS) entry which is preliminary data.</text>
</comment>
<evidence type="ECO:0000313" key="4">
    <source>
        <dbReference type="Proteomes" id="UP000033900"/>
    </source>
</evidence>
<keyword evidence="1" id="KW-0732">Signal</keyword>
<organism evidence="3 4">
    <name type="scientific">Microbacterium hydrocarbonoxydans</name>
    <dbReference type="NCBI Taxonomy" id="273678"/>
    <lineage>
        <taxon>Bacteria</taxon>
        <taxon>Bacillati</taxon>
        <taxon>Actinomycetota</taxon>
        <taxon>Actinomycetes</taxon>
        <taxon>Micrococcales</taxon>
        <taxon>Microbacteriaceae</taxon>
        <taxon>Microbacterium</taxon>
    </lineage>
</organism>